<evidence type="ECO:0000256" key="1">
    <source>
        <dbReference type="ARBA" id="ARBA00022723"/>
    </source>
</evidence>
<dbReference type="Gene3D" id="1.10.8.420">
    <property type="entry name" value="RecR Domain 1"/>
    <property type="match status" value="1"/>
</dbReference>
<keyword evidence="2 7" id="KW-0227">DNA damage</keyword>
<dbReference type="Gene3D" id="3.40.1360.10">
    <property type="match status" value="1"/>
</dbReference>
<dbReference type="PROSITE" id="PS01300">
    <property type="entry name" value="RECR"/>
    <property type="match status" value="1"/>
</dbReference>
<sequence>MKFSPALTELIEALRCLPGVGPKSAQRMCLHLLERDREGASSLAHALQQAVERVDHCRRCRNFTELDICEICADTRRDHSVICVVETPADVLAVEQSGSYRGLYFVLMGHLSPIDGIGPAEIGLDRFQERVVEEGVAEVILATNPTVEGEATAYYLTDMLLPRGVKVSRIAHGVPLGGELEYVDGSTLAHAFSGRRAVEQ</sequence>
<comment type="function">
    <text evidence="7">May play a role in DNA repair. It seems to be involved in an RecBC-independent recombinational process of DNA repair. It may act with RecF and RecO.</text>
</comment>
<evidence type="ECO:0000256" key="4">
    <source>
        <dbReference type="ARBA" id="ARBA00022833"/>
    </source>
</evidence>
<dbReference type="CDD" id="cd01025">
    <property type="entry name" value="TOPRIM_recR"/>
    <property type="match status" value="1"/>
</dbReference>
<dbReference type="InterPro" id="IPR006171">
    <property type="entry name" value="TOPRIM_dom"/>
</dbReference>
<dbReference type="EMBL" id="JAFKCZ010000014">
    <property type="protein sequence ID" value="MBN7798361.1"/>
    <property type="molecule type" value="Genomic_DNA"/>
</dbReference>
<evidence type="ECO:0000256" key="6">
    <source>
        <dbReference type="ARBA" id="ARBA00023204"/>
    </source>
</evidence>
<organism evidence="9 10">
    <name type="scientific">Parahaliea mediterranea</name>
    <dbReference type="NCBI Taxonomy" id="651086"/>
    <lineage>
        <taxon>Bacteria</taxon>
        <taxon>Pseudomonadati</taxon>
        <taxon>Pseudomonadota</taxon>
        <taxon>Gammaproteobacteria</taxon>
        <taxon>Cellvibrionales</taxon>
        <taxon>Halieaceae</taxon>
        <taxon>Parahaliea</taxon>
    </lineage>
</organism>
<dbReference type="GO" id="GO:0006281">
    <property type="term" value="P:DNA repair"/>
    <property type="evidence" value="ECO:0007669"/>
    <property type="project" value="UniProtKB-UniRule"/>
</dbReference>
<keyword evidence="4 7" id="KW-0862">Zinc</keyword>
<proteinExistence type="inferred from homology"/>
<feature type="domain" description="Toprim" evidence="8">
    <location>
        <begin position="80"/>
        <end position="175"/>
    </location>
</feature>
<dbReference type="Pfam" id="PF21176">
    <property type="entry name" value="RecR_HhH"/>
    <property type="match status" value="1"/>
</dbReference>
<dbReference type="RefSeq" id="WP_206561808.1">
    <property type="nucleotide sequence ID" value="NZ_JAFKCZ010000014.1"/>
</dbReference>
<dbReference type="AlphaFoldDB" id="A0A939ILG1"/>
<dbReference type="Proteomes" id="UP000664303">
    <property type="component" value="Unassembled WGS sequence"/>
</dbReference>
<name>A0A939ILG1_9GAMM</name>
<evidence type="ECO:0000256" key="2">
    <source>
        <dbReference type="ARBA" id="ARBA00022763"/>
    </source>
</evidence>
<dbReference type="NCBIfam" id="TIGR00615">
    <property type="entry name" value="recR"/>
    <property type="match status" value="1"/>
</dbReference>
<evidence type="ECO:0000313" key="9">
    <source>
        <dbReference type="EMBL" id="MBN7798361.1"/>
    </source>
</evidence>
<dbReference type="Pfam" id="PF02132">
    <property type="entry name" value="RecR_ZnF"/>
    <property type="match status" value="1"/>
</dbReference>
<keyword evidence="3 7" id="KW-0863">Zinc-finger</keyword>
<dbReference type="InterPro" id="IPR023627">
    <property type="entry name" value="Rcmb_RecR"/>
</dbReference>
<evidence type="ECO:0000259" key="8">
    <source>
        <dbReference type="PROSITE" id="PS50880"/>
    </source>
</evidence>
<dbReference type="SMART" id="SM00493">
    <property type="entry name" value="TOPRIM"/>
    <property type="match status" value="1"/>
</dbReference>
<dbReference type="HAMAP" id="MF_00017">
    <property type="entry name" value="RecR"/>
    <property type="match status" value="1"/>
</dbReference>
<gene>
    <name evidence="7 9" type="primary">recR</name>
    <name evidence="9" type="ORF">JYP50_17290</name>
</gene>
<dbReference type="PROSITE" id="PS50880">
    <property type="entry name" value="TOPRIM"/>
    <property type="match status" value="1"/>
</dbReference>
<keyword evidence="10" id="KW-1185">Reference proteome</keyword>
<evidence type="ECO:0000256" key="5">
    <source>
        <dbReference type="ARBA" id="ARBA00023172"/>
    </source>
</evidence>
<feature type="zinc finger region" description="C4-type" evidence="7">
    <location>
        <begin position="57"/>
        <end position="72"/>
    </location>
</feature>
<dbReference type="Pfam" id="PF21175">
    <property type="entry name" value="RecR_C"/>
    <property type="match status" value="1"/>
</dbReference>
<dbReference type="GO" id="GO:0003677">
    <property type="term" value="F:DNA binding"/>
    <property type="evidence" value="ECO:0007669"/>
    <property type="project" value="UniProtKB-UniRule"/>
</dbReference>
<dbReference type="Pfam" id="PF13662">
    <property type="entry name" value="Toprim_4"/>
    <property type="match status" value="1"/>
</dbReference>
<protein>
    <recommendedName>
        <fullName evidence="7">Recombination protein RecR</fullName>
    </recommendedName>
</protein>
<comment type="caution">
    <text evidence="9">The sequence shown here is derived from an EMBL/GenBank/DDBJ whole genome shotgun (WGS) entry which is preliminary data.</text>
</comment>
<dbReference type="InterPro" id="IPR015967">
    <property type="entry name" value="Rcmb_RecR_Znf"/>
</dbReference>
<keyword evidence="1 7" id="KW-0479">Metal-binding</keyword>
<dbReference type="PANTHER" id="PTHR30446:SF0">
    <property type="entry name" value="RECOMBINATION PROTEIN RECR"/>
    <property type="match status" value="1"/>
</dbReference>
<comment type="similarity">
    <text evidence="7">Belongs to the RecR family.</text>
</comment>
<evidence type="ECO:0000313" key="10">
    <source>
        <dbReference type="Proteomes" id="UP000664303"/>
    </source>
</evidence>
<dbReference type="GO" id="GO:0008270">
    <property type="term" value="F:zinc ion binding"/>
    <property type="evidence" value="ECO:0007669"/>
    <property type="project" value="UniProtKB-KW"/>
</dbReference>
<keyword evidence="5 7" id="KW-0233">DNA recombination</keyword>
<evidence type="ECO:0000256" key="7">
    <source>
        <dbReference type="HAMAP-Rule" id="MF_00017"/>
    </source>
</evidence>
<dbReference type="GO" id="GO:0006310">
    <property type="term" value="P:DNA recombination"/>
    <property type="evidence" value="ECO:0007669"/>
    <property type="project" value="UniProtKB-UniRule"/>
</dbReference>
<dbReference type="Gene3D" id="6.10.250.240">
    <property type="match status" value="1"/>
</dbReference>
<evidence type="ECO:0000256" key="3">
    <source>
        <dbReference type="ARBA" id="ARBA00022771"/>
    </source>
</evidence>
<dbReference type="PANTHER" id="PTHR30446">
    <property type="entry name" value="RECOMBINATION PROTEIN RECR"/>
    <property type="match status" value="1"/>
</dbReference>
<reference evidence="9" key="1">
    <citation type="submission" date="2021-02" db="EMBL/GenBank/DDBJ databases">
        <title>PHA producing bacteria isolated from coastal sediment in Guangdong, Shenzhen.</title>
        <authorList>
            <person name="Zheng W."/>
            <person name="Yu S."/>
            <person name="Huang Y."/>
        </authorList>
    </citation>
    <scope>NUCLEOTIDE SEQUENCE</scope>
    <source>
        <strain evidence="9">TN14-10</strain>
    </source>
</reference>
<dbReference type="InterPro" id="IPR034137">
    <property type="entry name" value="TOPRIM_RecR"/>
</dbReference>
<dbReference type="InterPro" id="IPR000093">
    <property type="entry name" value="DNA_Rcmb_RecR"/>
</dbReference>
<accession>A0A939ILG1</accession>
<keyword evidence="6 7" id="KW-0234">DNA repair</keyword>
<dbReference type="SUPFAM" id="SSF111304">
    <property type="entry name" value="Recombination protein RecR"/>
    <property type="match status" value="1"/>
</dbReference>
<dbReference type="FunFam" id="3.40.1360.10:FF:000001">
    <property type="entry name" value="Recombination protein RecR"/>
    <property type="match status" value="1"/>
</dbReference>